<feature type="transmembrane region" description="Helical" evidence="1">
    <location>
        <begin position="167"/>
        <end position="185"/>
    </location>
</feature>
<protein>
    <recommendedName>
        <fullName evidence="4">Prenyltransferase</fullName>
    </recommendedName>
</protein>
<dbReference type="AlphaFoldDB" id="A0A518IL83"/>
<dbReference type="EMBL" id="CP037452">
    <property type="protein sequence ID" value="QDV53861.1"/>
    <property type="molecule type" value="Genomic_DNA"/>
</dbReference>
<reference evidence="2 3" key="1">
    <citation type="submission" date="2019-03" db="EMBL/GenBank/DDBJ databases">
        <title>Deep-cultivation of Planctomycetes and their phenomic and genomic characterization uncovers novel biology.</title>
        <authorList>
            <person name="Wiegand S."/>
            <person name="Jogler M."/>
            <person name="Boedeker C."/>
            <person name="Pinto D."/>
            <person name="Vollmers J."/>
            <person name="Rivas-Marin E."/>
            <person name="Kohn T."/>
            <person name="Peeters S.H."/>
            <person name="Heuer A."/>
            <person name="Rast P."/>
            <person name="Oberbeckmann S."/>
            <person name="Bunk B."/>
            <person name="Jeske O."/>
            <person name="Meyerdierks A."/>
            <person name="Storesund J.E."/>
            <person name="Kallscheuer N."/>
            <person name="Luecker S."/>
            <person name="Lage O.M."/>
            <person name="Pohl T."/>
            <person name="Merkel B.J."/>
            <person name="Hornburger P."/>
            <person name="Mueller R.-W."/>
            <person name="Bruemmer F."/>
            <person name="Labrenz M."/>
            <person name="Spormann A.M."/>
            <person name="Op den Camp H."/>
            <person name="Overmann J."/>
            <person name="Amann R."/>
            <person name="Jetten M.S.M."/>
            <person name="Mascher T."/>
            <person name="Medema M.H."/>
            <person name="Devos D.P."/>
            <person name="Kaster A.-K."/>
            <person name="Ovreas L."/>
            <person name="Rohde M."/>
            <person name="Galperin M.Y."/>
            <person name="Jogler C."/>
        </authorList>
    </citation>
    <scope>NUCLEOTIDE SEQUENCE [LARGE SCALE GENOMIC DNA]</scope>
    <source>
        <strain evidence="2 3">Enr17</strain>
    </source>
</reference>
<feature type="transmembrane region" description="Helical" evidence="1">
    <location>
        <begin position="35"/>
        <end position="54"/>
    </location>
</feature>
<keyword evidence="3" id="KW-1185">Reference proteome</keyword>
<gene>
    <name evidence="2" type="ORF">Enr17x_59440</name>
</gene>
<accession>A0A518IL83</accession>
<keyword evidence="1" id="KW-0812">Transmembrane</keyword>
<feature type="transmembrane region" description="Helical" evidence="1">
    <location>
        <begin position="191"/>
        <end position="210"/>
    </location>
</feature>
<keyword evidence="1" id="KW-1133">Transmembrane helix</keyword>
<dbReference type="KEGG" id="gfm:Enr17x_59440"/>
<feature type="transmembrane region" description="Helical" evidence="1">
    <location>
        <begin position="134"/>
        <end position="155"/>
    </location>
</feature>
<evidence type="ECO:0008006" key="4">
    <source>
        <dbReference type="Google" id="ProtNLM"/>
    </source>
</evidence>
<organism evidence="2 3">
    <name type="scientific">Gimesia fumaroli</name>
    <dbReference type="NCBI Taxonomy" id="2527976"/>
    <lineage>
        <taxon>Bacteria</taxon>
        <taxon>Pseudomonadati</taxon>
        <taxon>Planctomycetota</taxon>
        <taxon>Planctomycetia</taxon>
        <taxon>Planctomycetales</taxon>
        <taxon>Planctomycetaceae</taxon>
        <taxon>Gimesia</taxon>
    </lineage>
</organism>
<sequence>MPFRTVERTDATSISCPPVNSLSGSGTRGFLEQTLLLVNSLSLDAPFVGVIWLWCLSTVFSSRIGFQQYLVLFSVTWLSYAGDRLLDSIRTPVKPCTAPRHLFTSMHFKPLMCVWGLVAVYSILYLGLNLGRTEIIWGVCLLALLSLYYLCCFYFPNLARGLLPRELLVGLFFSSATHFFVLIQVTDWSFYFVWTFVCFSCLCSLNCLLISRCEFLSDQQVGEVTFFTRRPDWIHRFQSLLTWFIAIQIIVCCTAIFMNRFPVFELSLLASSVLLLIIDLCLVSRQLKPVLADLALFTPWIFLSMMA</sequence>
<dbReference type="Proteomes" id="UP000318313">
    <property type="component" value="Chromosome"/>
</dbReference>
<feature type="transmembrane region" description="Helical" evidence="1">
    <location>
        <begin position="240"/>
        <end position="258"/>
    </location>
</feature>
<keyword evidence="1" id="KW-0472">Membrane</keyword>
<feature type="transmembrane region" description="Helical" evidence="1">
    <location>
        <begin position="264"/>
        <end position="283"/>
    </location>
</feature>
<feature type="transmembrane region" description="Helical" evidence="1">
    <location>
        <begin position="66"/>
        <end position="86"/>
    </location>
</feature>
<name>A0A518IL83_9PLAN</name>
<feature type="transmembrane region" description="Helical" evidence="1">
    <location>
        <begin position="107"/>
        <end position="128"/>
    </location>
</feature>
<evidence type="ECO:0000313" key="3">
    <source>
        <dbReference type="Proteomes" id="UP000318313"/>
    </source>
</evidence>
<evidence type="ECO:0000256" key="1">
    <source>
        <dbReference type="SAM" id="Phobius"/>
    </source>
</evidence>
<proteinExistence type="predicted"/>
<evidence type="ECO:0000313" key="2">
    <source>
        <dbReference type="EMBL" id="QDV53861.1"/>
    </source>
</evidence>